<comment type="caution">
    <text evidence="2">The sequence shown here is derived from an EMBL/GenBank/DDBJ whole genome shotgun (WGS) entry which is preliminary data.</text>
</comment>
<dbReference type="InterPro" id="IPR006764">
    <property type="entry name" value="SAM_dep_MeTrfase_SAV2177_type"/>
</dbReference>
<dbReference type="InterPro" id="IPR029063">
    <property type="entry name" value="SAM-dependent_MTases_sf"/>
</dbReference>
<dbReference type="Pfam" id="PF04672">
    <property type="entry name" value="Methyltransf_19"/>
    <property type="match status" value="1"/>
</dbReference>
<dbReference type="EMBL" id="BJHY01000001">
    <property type="protein sequence ID" value="GDY71640.1"/>
    <property type="molecule type" value="Genomic_DNA"/>
</dbReference>
<sequence length="309" mass="32633">MPDSEGLPAGVDPDKASVARMYDAMLGGEHNFAIDREAVAAFTAIDPQVRTLARANRAFLGRAVRFLVASGVRQFIDLGSGIPTQGNVHEVAQAAGPGARVVYVDNDPVAVAHSASLLADNPDAAIVAADIRRPDDVLSSPQVRKHIDFEQPVAVLMITILHFITQEESPAGIVGAFRDALPEGGWLALTHATDEDRPDTAAAVGQLYRSRATSPVTARSRNEIHSLFDGFDLVGPGLVYVPCGVPTRTRTFLTTRLSTGCMPESAGRAHSAGREPSRSGPGIRFPAGPVSSRGYATPARCAKTTTFSV</sequence>
<dbReference type="SUPFAM" id="SSF53335">
    <property type="entry name" value="S-adenosyl-L-methionine-dependent methyltransferases"/>
    <property type="match status" value="1"/>
</dbReference>
<dbReference type="Proteomes" id="UP000299211">
    <property type="component" value="Unassembled WGS sequence"/>
</dbReference>
<protein>
    <recommendedName>
        <fullName evidence="4">S-adenosyl methyltransferase</fullName>
    </recommendedName>
</protein>
<evidence type="ECO:0000256" key="1">
    <source>
        <dbReference type="SAM" id="MobiDB-lite"/>
    </source>
</evidence>
<evidence type="ECO:0008006" key="4">
    <source>
        <dbReference type="Google" id="ProtNLM"/>
    </source>
</evidence>
<organism evidence="2 3">
    <name type="scientific">Streptomyces avermitilis</name>
    <dbReference type="NCBI Taxonomy" id="33903"/>
    <lineage>
        <taxon>Bacteria</taxon>
        <taxon>Bacillati</taxon>
        <taxon>Actinomycetota</taxon>
        <taxon>Actinomycetes</taxon>
        <taxon>Kitasatosporales</taxon>
        <taxon>Streptomycetaceae</taxon>
        <taxon>Streptomyces</taxon>
    </lineage>
</organism>
<evidence type="ECO:0000313" key="2">
    <source>
        <dbReference type="EMBL" id="GDY71640.1"/>
    </source>
</evidence>
<dbReference type="CDD" id="cd02440">
    <property type="entry name" value="AdoMet_MTases"/>
    <property type="match status" value="1"/>
</dbReference>
<gene>
    <name evidence="2" type="ORF">SAV31267_011250</name>
</gene>
<reference evidence="2 3" key="1">
    <citation type="submission" date="2019-04" db="EMBL/GenBank/DDBJ databases">
        <title>Draft genome sequences of Streptomyces avermitilis ATCC 31267.</title>
        <authorList>
            <person name="Komaki H."/>
            <person name="Tamura T."/>
            <person name="Hosoyama A."/>
        </authorList>
    </citation>
    <scope>NUCLEOTIDE SEQUENCE [LARGE SCALE GENOMIC DNA]</scope>
    <source>
        <strain evidence="2 3">ATCC 31267</strain>
    </source>
</reference>
<name>A0A4D4MI08_STRAX</name>
<feature type="region of interest" description="Disordered" evidence="1">
    <location>
        <begin position="263"/>
        <end position="296"/>
    </location>
</feature>
<dbReference type="Gene3D" id="3.40.50.150">
    <property type="entry name" value="Vaccinia Virus protein VP39"/>
    <property type="match status" value="1"/>
</dbReference>
<evidence type="ECO:0000313" key="3">
    <source>
        <dbReference type="Proteomes" id="UP000299211"/>
    </source>
</evidence>
<proteinExistence type="predicted"/>
<accession>A0A4D4MI08</accession>
<dbReference type="AlphaFoldDB" id="A0A4D4MI08"/>